<reference evidence="6 7" key="1">
    <citation type="submission" date="2024-03" db="EMBL/GenBank/DDBJ databases">
        <title>Aureococcus anophagefferens CCMP1851 and Kratosvirus quantuckense: Draft genome of a second virus-susceptible host strain in the model system.</title>
        <authorList>
            <person name="Chase E."/>
            <person name="Truchon A.R."/>
            <person name="Schepens W."/>
            <person name="Wilhelm S.W."/>
        </authorList>
    </citation>
    <scope>NUCLEOTIDE SEQUENCE [LARGE SCALE GENOMIC DNA]</scope>
    <source>
        <strain evidence="6 7">CCMP1851</strain>
    </source>
</reference>
<dbReference type="PANTHER" id="PTHR11200">
    <property type="entry name" value="INOSITOL 5-PHOSPHATASE"/>
    <property type="match status" value="1"/>
</dbReference>
<comment type="subcellular location">
    <subcellularLocation>
        <location evidence="2">Cytoplasmic vesicle</location>
        <location evidence="2">Phagosome membrane</location>
    </subcellularLocation>
    <subcellularLocation>
        <location evidence="1">Early endosome membrane</location>
    </subcellularLocation>
</comment>
<dbReference type="Pfam" id="PF22669">
    <property type="entry name" value="Exo_endo_phos2"/>
    <property type="match status" value="1"/>
</dbReference>
<dbReference type="InterPro" id="IPR000300">
    <property type="entry name" value="IPPc"/>
</dbReference>
<feature type="domain" description="Rho-GAP" evidence="5">
    <location>
        <begin position="559"/>
        <end position="747"/>
    </location>
</feature>
<dbReference type="InterPro" id="IPR000198">
    <property type="entry name" value="RhoGAP_dom"/>
</dbReference>
<dbReference type="InterPro" id="IPR048869">
    <property type="entry name" value="OCRL-1_2_ASH"/>
</dbReference>
<dbReference type="Gene3D" id="2.60.40.10">
    <property type="entry name" value="Immunoglobulins"/>
    <property type="match status" value="1"/>
</dbReference>
<evidence type="ECO:0000256" key="2">
    <source>
        <dbReference type="ARBA" id="ARBA00004580"/>
    </source>
</evidence>
<proteinExistence type="predicted"/>
<organism evidence="6 7">
    <name type="scientific">Aureococcus anophagefferens</name>
    <name type="common">Harmful bloom alga</name>
    <dbReference type="NCBI Taxonomy" id="44056"/>
    <lineage>
        <taxon>Eukaryota</taxon>
        <taxon>Sar</taxon>
        <taxon>Stramenopiles</taxon>
        <taxon>Ochrophyta</taxon>
        <taxon>Pelagophyceae</taxon>
        <taxon>Pelagomonadales</taxon>
        <taxon>Pelagomonadaceae</taxon>
        <taxon>Aureococcus</taxon>
    </lineage>
</organism>
<dbReference type="Proteomes" id="UP001363151">
    <property type="component" value="Unassembled WGS sequence"/>
</dbReference>
<keyword evidence="4" id="KW-0968">Cytoplasmic vesicle</keyword>
<dbReference type="InterPro" id="IPR013783">
    <property type="entry name" value="Ig-like_fold"/>
</dbReference>
<keyword evidence="7" id="KW-1185">Reference proteome</keyword>
<gene>
    <name evidence="6" type="ORF">SO694_00013055</name>
</gene>
<dbReference type="InterPro" id="IPR036691">
    <property type="entry name" value="Endo/exonu/phosph_ase_sf"/>
</dbReference>
<dbReference type="InterPro" id="IPR008936">
    <property type="entry name" value="Rho_GTPase_activation_prot"/>
</dbReference>
<evidence type="ECO:0000256" key="3">
    <source>
        <dbReference type="ARBA" id="ARBA00022753"/>
    </source>
</evidence>
<evidence type="ECO:0000313" key="6">
    <source>
        <dbReference type="EMBL" id="KAK7242168.1"/>
    </source>
</evidence>
<evidence type="ECO:0000256" key="4">
    <source>
        <dbReference type="ARBA" id="ARBA00023329"/>
    </source>
</evidence>
<dbReference type="Gene3D" id="3.60.10.10">
    <property type="entry name" value="Endonuclease/exonuclease/phosphatase"/>
    <property type="match status" value="1"/>
</dbReference>
<evidence type="ECO:0000256" key="1">
    <source>
        <dbReference type="ARBA" id="ARBA00004146"/>
    </source>
</evidence>
<dbReference type="Gene3D" id="1.10.555.10">
    <property type="entry name" value="Rho GTPase activation protein"/>
    <property type="match status" value="1"/>
</dbReference>
<name>A0ABR1G0W3_AURAN</name>
<dbReference type="PANTHER" id="PTHR11200:SF300">
    <property type="entry name" value="TYPE II INOSITOL 1,4,5-TRISPHOSPHATE 5-PHOSPHATASE"/>
    <property type="match status" value="1"/>
</dbReference>
<dbReference type="SUPFAM" id="SSF56219">
    <property type="entry name" value="DNase I-like"/>
    <property type="match status" value="1"/>
</dbReference>
<accession>A0ABR1G0W3</accession>
<dbReference type="EMBL" id="JBBJCI010000146">
    <property type="protein sequence ID" value="KAK7242168.1"/>
    <property type="molecule type" value="Genomic_DNA"/>
</dbReference>
<comment type="caution">
    <text evidence="6">The sequence shown here is derived from an EMBL/GenBank/DDBJ whole genome shotgun (WGS) entry which is preliminary data.</text>
</comment>
<evidence type="ECO:0000259" key="5">
    <source>
        <dbReference type="PROSITE" id="PS50238"/>
    </source>
</evidence>
<dbReference type="PROSITE" id="PS50238">
    <property type="entry name" value="RHOGAP"/>
    <property type="match status" value="1"/>
</dbReference>
<sequence>MALVDDGVVGSEGDSEASVAFLRREWIEDELEARLDQFAEVHDIRVVCGTWNANGKNMPTLDLDLTPWLACGGGPADVYAVGAQEMVDLTAANVLTEGKSAKRADAWVAMLEAALARLPGGVRYERLASRHLVGVFLAVFARSEPARPGGFSAAKCSQVDDGSAGVGVMGMLGNKGGCAVRFRAFDTTVCVVSARAAKGCRRTSRARGNVEGRNADVAAICAKVEFRNVDDVRPAGRPRRQRQRRPPAARRILDHDVVFWLGDLNYRVREGIATAECFARAEARDDAFLLANDQLNLERAAGRVFAGFDEGPIGFPVTYKYEAGTSRLEQRPEKKLRAPAWCDRVLWKSRRAVALEDYDSDMSLEPSDHKPVRASLRARVLEVLPAKKRAVERAVIAALDGLDASRPPEVSCELLDDVPGDGDRYASSRKRPLPGLVDLGDVRYGQKVVRTIALKNVGEAPAHWRFVGRAFDGAGASLDAAPRPRLRKDWLALSRTRGTLLPGDVALVDVVVRVRTRAARRLNAAVDALAEVLVLHVERAPGDRYVKFAGTWVPSAWGRDLADLCGRGADRDDATVAAPVPRELYRLVDALSAKRDAANLFFEAGPEADVDAVRRALDASAPLPDVGAHALASALTSFLSALARPVVPAALLPEKELADAQGLRAWGADFLAALPDAHYNTFVYVVAFFKELLASADRNLLTPARLSVVVCGAMLPSDDHGDLDKETLYSKHYFNAVVQYFLTAPMG</sequence>
<dbReference type="SMART" id="SM00128">
    <property type="entry name" value="IPPc"/>
    <property type="match status" value="1"/>
</dbReference>
<protein>
    <submittedName>
        <fullName evidence="6">Inositol polyphosphate 5-phosphatase</fullName>
    </submittedName>
</protein>
<dbReference type="InterPro" id="IPR046985">
    <property type="entry name" value="IP5"/>
</dbReference>
<dbReference type="Pfam" id="PF21310">
    <property type="entry name" value="OCRL-like_ASH"/>
    <property type="match status" value="1"/>
</dbReference>
<dbReference type="SUPFAM" id="SSF48350">
    <property type="entry name" value="GTPase activation domain, GAP"/>
    <property type="match status" value="1"/>
</dbReference>
<dbReference type="SMART" id="SM00324">
    <property type="entry name" value="RhoGAP"/>
    <property type="match status" value="1"/>
</dbReference>
<keyword evidence="3" id="KW-0967">Endosome</keyword>
<dbReference type="Pfam" id="PF00620">
    <property type="entry name" value="RhoGAP"/>
    <property type="match status" value="1"/>
</dbReference>
<evidence type="ECO:0000313" key="7">
    <source>
        <dbReference type="Proteomes" id="UP001363151"/>
    </source>
</evidence>